<dbReference type="CDD" id="cd00093">
    <property type="entry name" value="HTH_XRE"/>
    <property type="match status" value="1"/>
</dbReference>
<evidence type="ECO:0000313" key="2">
    <source>
        <dbReference type="EMBL" id="MFD1663686.1"/>
    </source>
</evidence>
<dbReference type="InterPro" id="IPR010982">
    <property type="entry name" value="Lambda_DNA-bd_dom_sf"/>
</dbReference>
<evidence type="ECO:0000313" key="3">
    <source>
        <dbReference type="Proteomes" id="UP001597261"/>
    </source>
</evidence>
<reference evidence="3" key="1">
    <citation type="journal article" date="2019" name="Int. J. Syst. Evol. Microbiol.">
        <title>The Global Catalogue of Microorganisms (GCM) 10K type strain sequencing project: providing services to taxonomists for standard genome sequencing and annotation.</title>
        <authorList>
            <consortium name="The Broad Institute Genomics Platform"/>
            <consortium name="The Broad Institute Genome Sequencing Center for Infectious Disease"/>
            <person name="Wu L."/>
            <person name="Ma J."/>
        </authorList>
    </citation>
    <scope>NUCLEOTIDE SEQUENCE [LARGE SCALE GENOMIC DNA]</scope>
    <source>
        <strain evidence="3">CGMCC 1.12470</strain>
    </source>
</reference>
<dbReference type="RefSeq" id="WP_381092580.1">
    <property type="nucleotide sequence ID" value="NZ_JBHUDX010000162.1"/>
</dbReference>
<dbReference type="InterPro" id="IPR001387">
    <property type="entry name" value="Cro/C1-type_HTH"/>
</dbReference>
<keyword evidence="3" id="KW-1185">Reference proteome</keyword>
<feature type="domain" description="HTH cro/C1-type" evidence="1">
    <location>
        <begin position="145"/>
        <end position="200"/>
    </location>
</feature>
<evidence type="ECO:0000259" key="1">
    <source>
        <dbReference type="PROSITE" id="PS50943"/>
    </source>
</evidence>
<dbReference type="PROSITE" id="PS50943">
    <property type="entry name" value="HTH_CROC1"/>
    <property type="match status" value="1"/>
</dbReference>
<comment type="caution">
    <text evidence="2">The sequence shown here is derived from an EMBL/GenBank/DDBJ whole genome shotgun (WGS) entry which is preliminary data.</text>
</comment>
<dbReference type="Pfam" id="PF13560">
    <property type="entry name" value="HTH_31"/>
    <property type="match status" value="2"/>
</dbReference>
<accession>A0ABW4J4D5</accession>
<dbReference type="SMART" id="SM00530">
    <property type="entry name" value="HTH_XRE"/>
    <property type="match status" value="2"/>
</dbReference>
<sequence length="338" mass="38519">MGRRINQLPIGQGNPRVLEFAAALRVLRERAGSPTLAQMTTRCGVSAASLSKAAGGYELPSWRVTKAYVEACSGDTRRWRKDWEEARREIRPREFVSDDSVESLHLGPEERRRASWPRTWERWDRTGIILPSHRAETYLDLRLALQSLRAYRSLSLRQLAQLMPYSHSSVAAVLSGARPVSPYFLRNYLEACGVTSPTELISWFDLLSVASPEHQNDAARARLMAMAVNGRHSASSRTWRSGALPVSAEIVRLRKFSLQVRSKHLREWLSVSLSSREKRTMFRRLEKHYGMNSVDLSLFERGEWELTLVEVNRLVGEAKRLGYTDVDPLVESVFRNPA</sequence>
<dbReference type="EMBL" id="JBHUDX010000162">
    <property type="protein sequence ID" value="MFD1663686.1"/>
    <property type="molecule type" value="Genomic_DNA"/>
</dbReference>
<dbReference type="Proteomes" id="UP001597261">
    <property type="component" value="Unassembled WGS sequence"/>
</dbReference>
<dbReference type="SUPFAM" id="SSF47413">
    <property type="entry name" value="lambda repressor-like DNA-binding domains"/>
    <property type="match status" value="1"/>
</dbReference>
<name>A0ABW4J4D5_9ACTN</name>
<protein>
    <submittedName>
        <fullName evidence="2">Helix-turn-helix transcriptional regulator</fullName>
    </submittedName>
</protein>
<proteinExistence type="predicted"/>
<organism evidence="2 3">
    <name type="scientific">Streptomyces caeni</name>
    <dbReference type="NCBI Taxonomy" id="2307231"/>
    <lineage>
        <taxon>Bacteria</taxon>
        <taxon>Bacillati</taxon>
        <taxon>Actinomycetota</taxon>
        <taxon>Actinomycetes</taxon>
        <taxon>Kitasatosporales</taxon>
        <taxon>Streptomycetaceae</taxon>
        <taxon>Streptomyces</taxon>
    </lineage>
</organism>
<gene>
    <name evidence="2" type="ORF">ACFSL4_37390</name>
</gene>
<dbReference type="Gene3D" id="1.10.260.40">
    <property type="entry name" value="lambda repressor-like DNA-binding domains"/>
    <property type="match status" value="1"/>
</dbReference>